<dbReference type="Proteomes" id="UP001157733">
    <property type="component" value="Chromosome"/>
</dbReference>
<feature type="region of interest" description="Disordered" evidence="1">
    <location>
        <begin position="1"/>
        <end position="28"/>
    </location>
</feature>
<dbReference type="InterPro" id="IPR035093">
    <property type="entry name" value="RelE/ParE_toxin_dom_sf"/>
</dbReference>
<keyword evidence="3" id="KW-1185">Reference proteome</keyword>
<reference evidence="2 3" key="1">
    <citation type="submission" date="2022-09" db="EMBL/GenBank/DDBJ databases">
        <authorList>
            <person name="Kop L."/>
        </authorList>
    </citation>
    <scope>NUCLEOTIDE SEQUENCE [LARGE SCALE GENOMIC DNA]</scope>
    <source>
        <strain evidence="2 3">347</strain>
    </source>
</reference>
<dbReference type="SUPFAM" id="SSF143011">
    <property type="entry name" value="RelE-like"/>
    <property type="match status" value="1"/>
</dbReference>
<accession>A0ABN8W2H8</accession>
<dbReference type="InterPro" id="IPR007711">
    <property type="entry name" value="HigB-1"/>
</dbReference>
<name>A0ABN8W2H8_9BACT</name>
<proteinExistence type="predicted"/>
<gene>
    <name evidence="2" type="ORF">NSPWAT_2516</name>
</gene>
<organism evidence="2 3">
    <name type="scientific">Nitrospina watsonii</name>
    <dbReference type="NCBI Taxonomy" id="1323948"/>
    <lineage>
        <taxon>Bacteria</taxon>
        <taxon>Pseudomonadati</taxon>
        <taxon>Nitrospinota/Tectimicrobiota group</taxon>
        <taxon>Nitrospinota</taxon>
        <taxon>Nitrospinia</taxon>
        <taxon>Nitrospinales</taxon>
        <taxon>Nitrospinaceae</taxon>
        <taxon>Nitrospina</taxon>
    </lineage>
</organism>
<evidence type="ECO:0000313" key="3">
    <source>
        <dbReference type="Proteomes" id="UP001157733"/>
    </source>
</evidence>
<sequence length="113" mass="12606">MEISFSKKPLQKTCGSEKESNKKWGRATAKRVRQRLAELAAADTLSDMSHLPPARCHELTGKRKGLFAVNVSAKMRLIFKPDHSPVPENKHGGIDLNKITKITILEVADYHGE</sequence>
<dbReference type="EMBL" id="OX336137">
    <property type="protein sequence ID" value="CAI2719372.1"/>
    <property type="molecule type" value="Genomic_DNA"/>
</dbReference>
<dbReference type="Gene3D" id="3.30.2310.20">
    <property type="entry name" value="RelE-like"/>
    <property type="match status" value="1"/>
</dbReference>
<evidence type="ECO:0008006" key="4">
    <source>
        <dbReference type="Google" id="ProtNLM"/>
    </source>
</evidence>
<protein>
    <recommendedName>
        <fullName evidence="4">Killer suppression protein HigA</fullName>
    </recommendedName>
</protein>
<evidence type="ECO:0000256" key="1">
    <source>
        <dbReference type="SAM" id="MobiDB-lite"/>
    </source>
</evidence>
<evidence type="ECO:0000313" key="2">
    <source>
        <dbReference type="EMBL" id="CAI2719372.1"/>
    </source>
</evidence>
<dbReference type="Pfam" id="PF05015">
    <property type="entry name" value="HigB-like_toxin"/>
    <property type="match status" value="1"/>
</dbReference>
<dbReference type="RefSeq" id="WP_282012209.1">
    <property type="nucleotide sequence ID" value="NZ_OX336137.1"/>
</dbReference>